<protein>
    <submittedName>
        <fullName evidence="1">HAD-IA family hydrolase</fullName>
    </submittedName>
</protein>
<dbReference type="InterPro" id="IPR036412">
    <property type="entry name" value="HAD-like_sf"/>
</dbReference>
<dbReference type="PANTHER" id="PTHR43434">
    <property type="entry name" value="PHOSPHOGLYCOLATE PHOSPHATASE"/>
    <property type="match status" value="1"/>
</dbReference>
<keyword evidence="2" id="KW-1185">Reference proteome</keyword>
<dbReference type="InterPro" id="IPR041492">
    <property type="entry name" value="HAD_2"/>
</dbReference>
<evidence type="ECO:0000313" key="2">
    <source>
        <dbReference type="Proteomes" id="UP000824280"/>
    </source>
</evidence>
<dbReference type="Gene3D" id="3.40.50.1000">
    <property type="entry name" value="HAD superfamily/HAD-like"/>
    <property type="match status" value="1"/>
</dbReference>
<dbReference type="EMBL" id="CP081297">
    <property type="protein sequence ID" value="QZD86472.1"/>
    <property type="molecule type" value="Genomic_DNA"/>
</dbReference>
<keyword evidence="1" id="KW-0378">Hydrolase</keyword>
<dbReference type="SFLD" id="SFLDG01129">
    <property type="entry name" value="C1.5:_HAD__Beta-PGM__Phosphata"/>
    <property type="match status" value="1"/>
</dbReference>
<organism evidence="1 2">
    <name type="scientific">Qipengyuania psychrotolerans</name>
    <dbReference type="NCBI Taxonomy" id="2867238"/>
    <lineage>
        <taxon>Bacteria</taxon>
        <taxon>Pseudomonadati</taxon>
        <taxon>Pseudomonadota</taxon>
        <taxon>Alphaproteobacteria</taxon>
        <taxon>Sphingomonadales</taxon>
        <taxon>Erythrobacteraceae</taxon>
        <taxon>Qipengyuania</taxon>
    </lineage>
</organism>
<dbReference type="SUPFAM" id="SSF56784">
    <property type="entry name" value="HAD-like"/>
    <property type="match status" value="1"/>
</dbReference>
<gene>
    <name evidence="1" type="ORF">K3166_09485</name>
</gene>
<dbReference type="InterPro" id="IPR050155">
    <property type="entry name" value="HAD-like_hydrolase_sf"/>
</dbReference>
<dbReference type="InterPro" id="IPR023214">
    <property type="entry name" value="HAD_sf"/>
</dbReference>
<sequence>MSRLAVFDCDGTLVDGQAAVCETMEQAFAAIGSSPPPRSAIRRTVGLSLPVAVQQLMMGGREVDRLQVVDAYKRLFRETRLSGALHEPLFDGMAALLERLGADDWLLGVATGKSDRGLHACLDKHEIKHRFVTLQTADRHPSKPHPAMLQAALDEAGVVAADTVMIGDTTFDIDMAQAIGVRAIGVSWGYHEPAELRGAGAIGVADTMEELEALIRE</sequence>
<dbReference type="InterPro" id="IPR006439">
    <property type="entry name" value="HAD-SF_hydro_IA"/>
</dbReference>
<dbReference type="RefSeq" id="WP_221422016.1">
    <property type="nucleotide sequence ID" value="NZ_CP081297.1"/>
</dbReference>
<dbReference type="PANTHER" id="PTHR43434:SF24">
    <property type="entry name" value="HYDROLASE-RELATED"/>
    <property type="match status" value="1"/>
</dbReference>
<proteinExistence type="predicted"/>
<accession>A0ABX8ZBV9</accession>
<dbReference type="Pfam" id="PF13419">
    <property type="entry name" value="HAD_2"/>
    <property type="match status" value="1"/>
</dbReference>
<dbReference type="Proteomes" id="UP000824280">
    <property type="component" value="Chromosome"/>
</dbReference>
<dbReference type="InterPro" id="IPR023198">
    <property type="entry name" value="PGP-like_dom2"/>
</dbReference>
<reference evidence="1 2" key="1">
    <citation type="submission" date="2021-08" db="EMBL/GenBank/DDBJ databases">
        <title>Comparative Genomics Analysis of the Genus Qipengyuania Reveals Extensive Genetic Diversity and Metabolic Versatility, Including the Description of Fifteen Novel Species.</title>
        <authorList>
            <person name="Liu Y."/>
        </authorList>
    </citation>
    <scope>NUCLEOTIDE SEQUENCE [LARGE SCALE GENOMIC DNA]</scope>
    <source>
        <strain evidence="1 2">1XM2-8</strain>
    </source>
</reference>
<dbReference type="NCBIfam" id="TIGR01549">
    <property type="entry name" value="HAD-SF-IA-v1"/>
    <property type="match status" value="1"/>
</dbReference>
<dbReference type="GO" id="GO:0016787">
    <property type="term" value="F:hydrolase activity"/>
    <property type="evidence" value="ECO:0007669"/>
    <property type="project" value="UniProtKB-KW"/>
</dbReference>
<name>A0ABX8ZBV9_9SPHN</name>
<dbReference type="Gene3D" id="1.10.150.240">
    <property type="entry name" value="Putative phosphatase, domain 2"/>
    <property type="match status" value="1"/>
</dbReference>
<evidence type="ECO:0000313" key="1">
    <source>
        <dbReference type="EMBL" id="QZD86472.1"/>
    </source>
</evidence>
<dbReference type="SFLD" id="SFLDS00003">
    <property type="entry name" value="Haloacid_Dehalogenase"/>
    <property type="match status" value="1"/>
</dbReference>